<dbReference type="SMART" id="SM00211">
    <property type="entry name" value="TY"/>
    <property type="match status" value="1"/>
</dbReference>
<dbReference type="InterPro" id="IPR036857">
    <property type="entry name" value="Thyroglobulin_1_sf"/>
</dbReference>
<feature type="non-terminal residue" evidence="13">
    <location>
        <position position="1"/>
    </location>
</feature>
<feature type="domain" description="Thyroglobulin type-1" evidence="12">
    <location>
        <begin position="57"/>
        <end position="129"/>
    </location>
</feature>
<dbReference type="PANTHER" id="PTHR14168:SF5">
    <property type="entry name" value="TUMOR-ASSOCIATED CALCIUM SIGNAL TRANSDUCER 2"/>
    <property type="match status" value="1"/>
</dbReference>
<dbReference type="Pfam" id="PF21283">
    <property type="entry name" value="EPCAM-Trop-2_C"/>
    <property type="match status" value="1"/>
</dbReference>
<dbReference type="EMBL" id="WBMW01002883">
    <property type="protein sequence ID" value="NXC43806.1"/>
    <property type="molecule type" value="Genomic_DNA"/>
</dbReference>
<dbReference type="Pfam" id="PF18635">
    <property type="entry name" value="EpCAM_N"/>
    <property type="match status" value="1"/>
</dbReference>
<dbReference type="PANTHER" id="PTHR14168">
    <property type="entry name" value="TUMOR-ASSOCIATED CALCIUM SIGNAL TRANSDUCER"/>
    <property type="match status" value="1"/>
</dbReference>
<evidence type="ECO:0000256" key="3">
    <source>
        <dbReference type="ARBA" id="ARBA00022692"/>
    </source>
</evidence>
<keyword evidence="5 10" id="KW-1133">Transmembrane helix</keyword>
<comment type="caution">
    <text evidence="13">The sequence shown here is derived from an EMBL/GenBank/DDBJ whole genome shotgun (WGS) entry which is preliminary data.</text>
</comment>
<sequence>MEPQLGVLLGLMLVVSSSAQSCTCETNKWTVCTQDASGNCSCKLVGSDHTVNCSTLTSKCLLMKTERTSVEEKFFLEHHGGLPDDGIYNPDCEDSGVFKARQCDQAGTCWCVNTAGVRRTEKGDRNLSCDELIRTSWVDIELKHKETSYGFEACDVADALTHLLENRYKLQPKYIAAVKYDSPFIQIHLKQSDFEQCDVDIADVAYYLEKDIRDDSIFHSDSPLHVYVNGDALDIENIRVYYVDEKPPVFCMTHLTSGVTAVVTAVTLPVAVTGLVILMWQRSRKYRKNEIQKMDE</sequence>
<evidence type="ECO:0000259" key="12">
    <source>
        <dbReference type="PROSITE" id="PS51162"/>
    </source>
</evidence>
<protein>
    <submittedName>
        <fullName evidence="13">TACD2 protein</fullName>
    </submittedName>
</protein>
<evidence type="ECO:0000313" key="14">
    <source>
        <dbReference type="Proteomes" id="UP000613066"/>
    </source>
</evidence>
<feature type="signal peptide" evidence="11">
    <location>
        <begin position="1"/>
        <end position="19"/>
    </location>
</feature>
<evidence type="ECO:0000256" key="2">
    <source>
        <dbReference type="ARBA" id="ARBA00007669"/>
    </source>
</evidence>
<dbReference type="OrthoDB" id="8953056at2759"/>
<evidence type="ECO:0000256" key="4">
    <source>
        <dbReference type="ARBA" id="ARBA00022729"/>
    </source>
</evidence>
<comment type="subcellular location">
    <subcellularLocation>
        <location evidence="1">Membrane</location>
        <topology evidence="1">Single-pass type I membrane protein</topology>
    </subcellularLocation>
</comment>
<evidence type="ECO:0000256" key="11">
    <source>
        <dbReference type="SAM" id="SignalP"/>
    </source>
</evidence>
<dbReference type="CDD" id="cd00191">
    <property type="entry name" value="TY"/>
    <property type="match status" value="1"/>
</dbReference>
<dbReference type="Pfam" id="PF00086">
    <property type="entry name" value="Thyroglobulin_1"/>
    <property type="match status" value="1"/>
</dbReference>
<dbReference type="InterPro" id="IPR000716">
    <property type="entry name" value="Thyroglobulin_1"/>
</dbReference>
<feature type="transmembrane region" description="Helical" evidence="10">
    <location>
        <begin position="258"/>
        <end position="280"/>
    </location>
</feature>
<dbReference type="InterPro" id="IPR041630">
    <property type="entry name" value="EpCAM_N"/>
</dbReference>
<dbReference type="InterPro" id="IPR043406">
    <property type="entry name" value="EPCAM/Trop-2"/>
</dbReference>
<dbReference type="GO" id="GO:0016020">
    <property type="term" value="C:membrane"/>
    <property type="evidence" value="ECO:0007669"/>
    <property type="project" value="UniProtKB-SubCell"/>
</dbReference>
<comment type="similarity">
    <text evidence="2">Belongs to the EPCAM family.</text>
</comment>
<name>A0A851NNU8_9GALL</name>
<dbReference type="Gene3D" id="4.10.800.10">
    <property type="entry name" value="Thyroglobulin type-1"/>
    <property type="match status" value="1"/>
</dbReference>
<keyword evidence="6 10" id="KW-0472">Membrane</keyword>
<keyword evidence="14" id="KW-1185">Reference proteome</keyword>
<dbReference type="PROSITE" id="PS00484">
    <property type="entry name" value="THYROGLOBULIN_1_1"/>
    <property type="match status" value="1"/>
</dbReference>
<gene>
    <name evidence="13" type="primary">Tacstd2</name>
    <name evidence="13" type="ORF">PENPIL_R05835</name>
</gene>
<evidence type="ECO:0000256" key="6">
    <source>
        <dbReference type="ARBA" id="ARBA00023136"/>
    </source>
</evidence>
<evidence type="ECO:0000256" key="10">
    <source>
        <dbReference type="SAM" id="Phobius"/>
    </source>
</evidence>
<keyword evidence="8" id="KW-0325">Glycoprotein</keyword>
<dbReference type="PROSITE" id="PS51162">
    <property type="entry name" value="THYROGLOBULIN_1_2"/>
    <property type="match status" value="1"/>
</dbReference>
<dbReference type="InterPro" id="IPR049420">
    <property type="entry name" value="EPCAM-Trop-2_C"/>
</dbReference>
<dbReference type="AlphaFoldDB" id="A0A851NNU8"/>
<reference evidence="13" key="1">
    <citation type="submission" date="2019-09" db="EMBL/GenBank/DDBJ databases">
        <title>Bird 10,000 Genomes (B10K) Project - Family phase.</title>
        <authorList>
            <person name="Zhang G."/>
        </authorList>
    </citation>
    <scope>NUCLEOTIDE SEQUENCE</scope>
    <source>
        <strain evidence="13">B10K-DU-001-08</strain>
        <tissue evidence="13">Muscle</tissue>
    </source>
</reference>
<dbReference type="SUPFAM" id="SSF57610">
    <property type="entry name" value="Thyroglobulin type-1 domain"/>
    <property type="match status" value="1"/>
</dbReference>
<evidence type="ECO:0000313" key="13">
    <source>
        <dbReference type="EMBL" id="NXC43806.1"/>
    </source>
</evidence>
<evidence type="ECO:0000256" key="8">
    <source>
        <dbReference type="ARBA" id="ARBA00023180"/>
    </source>
</evidence>
<proteinExistence type="inferred from homology"/>
<evidence type="ECO:0000256" key="5">
    <source>
        <dbReference type="ARBA" id="ARBA00022989"/>
    </source>
</evidence>
<keyword evidence="3 10" id="KW-0812">Transmembrane</keyword>
<accession>A0A851NNU8</accession>
<organism evidence="13 14">
    <name type="scientific">Penelope pileata</name>
    <dbReference type="NCBI Taxonomy" id="1118817"/>
    <lineage>
        <taxon>Eukaryota</taxon>
        <taxon>Metazoa</taxon>
        <taxon>Chordata</taxon>
        <taxon>Craniata</taxon>
        <taxon>Vertebrata</taxon>
        <taxon>Euteleostomi</taxon>
        <taxon>Archelosauria</taxon>
        <taxon>Archosauria</taxon>
        <taxon>Dinosauria</taxon>
        <taxon>Saurischia</taxon>
        <taxon>Theropoda</taxon>
        <taxon>Coelurosauria</taxon>
        <taxon>Aves</taxon>
        <taxon>Neognathae</taxon>
        <taxon>Galloanserae</taxon>
        <taxon>Galliformes</taxon>
        <taxon>Cracidae</taxon>
        <taxon>Penelope</taxon>
    </lineage>
</organism>
<dbReference type="Proteomes" id="UP000613066">
    <property type="component" value="Unassembled WGS sequence"/>
</dbReference>
<feature type="chain" id="PRO_5032296526" evidence="11">
    <location>
        <begin position="20"/>
        <end position="296"/>
    </location>
</feature>
<keyword evidence="4 11" id="KW-0732">Signal</keyword>
<evidence type="ECO:0000256" key="1">
    <source>
        <dbReference type="ARBA" id="ARBA00004479"/>
    </source>
</evidence>
<evidence type="ECO:0000256" key="7">
    <source>
        <dbReference type="ARBA" id="ARBA00023157"/>
    </source>
</evidence>
<keyword evidence="7" id="KW-1015">Disulfide bond</keyword>
<comment type="caution">
    <text evidence="9">Lacks conserved residue(s) required for the propagation of feature annotation.</text>
</comment>
<feature type="non-terminal residue" evidence="13">
    <location>
        <position position="296"/>
    </location>
</feature>
<evidence type="ECO:0000256" key="9">
    <source>
        <dbReference type="PROSITE-ProRule" id="PRU00500"/>
    </source>
</evidence>